<keyword evidence="1" id="KW-0378">Hydrolase</keyword>
<comment type="caution">
    <text evidence="4">The sequence shown here is derived from an EMBL/GenBank/DDBJ whole genome shotgun (WGS) entry which is preliminary data.</text>
</comment>
<dbReference type="InterPro" id="IPR050300">
    <property type="entry name" value="GDXG_lipolytic_enzyme"/>
</dbReference>
<protein>
    <submittedName>
        <fullName evidence="4">Acetyl esterase/lipase</fullName>
    </submittedName>
</protein>
<accession>A0ABX0UBV4</accession>
<dbReference type="SUPFAM" id="SSF53474">
    <property type="entry name" value="alpha/beta-Hydrolases"/>
    <property type="match status" value="1"/>
</dbReference>
<evidence type="ECO:0000256" key="2">
    <source>
        <dbReference type="SAM" id="SignalP"/>
    </source>
</evidence>
<feature type="chain" id="PRO_5047386272" evidence="2">
    <location>
        <begin position="20"/>
        <end position="296"/>
    </location>
</feature>
<dbReference type="InterPro" id="IPR029058">
    <property type="entry name" value="AB_hydrolase_fold"/>
</dbReference>
<gene>
    <name evidence="4" type="ORF">FHR24_001080</name>
</gene>
<evidence type="ECO:0000313" key="5">
    <source>
        <dbReference type="Proteomes" id="UP000745859"/>
    </source>
</evidence>
<dbReference type="RefSeq" id="WP_167185014.1">
    <property type="nucleotide sequence ID" value="NZ_JAASQL010000001.1"/>
</dbReference>
<sequence>MFKPTILSFIFFCTLSLFAQKVETLKLPFTKANDVTWTGKEHHYFSKNWNSDVITNVSEPSIDIYHPKKELRNGTAIIIAPGGALYALSMLNEGKKVAEWLTSKGITAVVLKYRLVPSESNDAIEDYKKLRKQTPEKIQNHVNKVIPYAIQDGLTAISYLRKHTTNYGINPNKIGFMGFSAGGAVTMGVAYNYTQKNRPNFLVPVYPWTAKYPVQKPQKDSPPIFIVCASNDPLQLAMGSVHIYKSWKELDLNAELHMYAKGGHGFGMKSLELPSDTWIERFYDWGVNEKLITLKK</sequence>
<dbReference type="Proteomes" id="UP000745859">
    <property type="component" value="Unassembled WGS sequence"/>
</dbReference>
<dbReference type="PANTHER" id="PTHR48081:SF6">
    <property type="entry name" value="PEPTIDASE S9 PROLYL OLIGOPEPTIDASE CATALYTIC DOMAIN-CONTAINING PROTEIN"/>
    <property type="match status" value="1"/>
</dbReference>
<proteinExistence type="predicted"/>
<evidence type="ECO:0000256" key="1">
    <source>
        <dbReference type="ARBA" id="ARBA00022801"/>
    </source>
</evidence>
<dbReference type="PANTHER" id="PTHR48081">
    <property type="entry name" value="AB HYDROLASE SUPERFAMILY PROTEIN C4A8.06C"/>
    <property type="match status" value="1"/>
</dbReference>
<name>A0ABX0UBV4_9FLAO</name>
<dbReference type="Pfam" id="PF01738">
    <property type="entry name" value="DLH"/>
    <property type="match status" value="1"/>
</dbReference>
<dbReference type="InterPro" id="IPR002925">
    <property type="entry name" value="Dienelactn_hydro"/>
</dbReference>
<feature type="signal peptide" evidence="2">
    <location>
        <begin position="1"/>
        <end position="19"/>
    </location>
</feature>
<reference evidence="4 5" key="1">
    <citation type="submission" date="2020-03" db="EMBL/GenBank/DDBJ databases">
        <title>Genomic Encyclopedia of Type Strains, Phase IV (KMG-IV): sequencing the most valuable type-strain genomes for metagenomic binning, comparative biology and taxonomic classification.</title>
        <authorList>
            <person name="Goeker M."/>
        </authorList>
    </citation>
    <scope>NUCLEOTIDE SEQUENCE [LARGE SCALE GENOMIC DNA]</scope>
    <source>
        <strain evidence="4 5">DSM 101599</strain>
    </source>
</reference>
<evidence type="ECO:0000313" key="4">
    <source>
        <dbReference type="EMBL" id="NIJ44641.1"/>
    </source>
</evidence>
<dbReference type="Gene3D" id="3.40.50.1820">
    <property type="entry name" value="alpha/beta hydrolase"/>
    <property type="match status" value="1"/>
</dbReference>
<dbReference type="EMBL" id="JAASQL010000001">
    <property type="protein sequence ID" value="NIJ44641.1"/>
    <property type="molecule type" value="Genomic_DNA"/>
</dbReference>
<keyword evidence="5" id="KW-1185">Reference proteome</keyword>
<organism evidence="4 5">
    <name type="scientific">Wenyingzhuangia heitensis</name>
    <dbReference type="NCBI Taxonomy" id="1487859"/>
    <lineage>
        <taxon>Bacteria</taxon>
        <taxon>Pseudomonadati</taxon>
        <taxon>Bacteroidota</taxon>
        <taxon>Flavobacteriia</taxon>
        <taxon>Flavobacteriales</taxon>
        <taxon>Flavobacteriaceae</taxon>
        <taxon>Wenyingzhuangia</taxon>
    </lineage>
</organism>
<feature type="domain" description="Dienelactone hydrolase" evidence="3">
    <location>
        <begin position="91"/>
        <end position="270"/>
    </location>
</feature>
<keyword evidence="2" id="KW-0732">Signal</keyword>
<evidence type="ECO:0000259" key="3">
    <source>
        <dbReference type="Pfam" id="PF01738"/>
    </source>
</evidence>